<feature type="transmembrane region" description="Helical" evidence="1">
    <location>
        <begin position="282"/>
        <end position="313"/>
    </location>
</feature>
<dbReference type="Proteomes" id="UP001595476">
    <property type="component" value="Unassembled WGS sequence"/>
</dbReference>
<proteinExistence type="predicted"/>
<feature type="transmembrane region" description="Helical" evidence="1">
    <location>
        <begin position="69"/>
        <end position="86"/>
    </location>
</feature>
<keyword evidence="1" id="KW-1133">Transmembrane helix</keyword>
<reference evidence="4" key="1">
    <citation type="journal article" date="2019" name="Int. J. Syst. Evol. Microbiol.">
        <title>The Global Catalogue of Microorganisms (GCM) 10K type strain sequencing project: providing services to taxonomists for standard genome sequencing and annotation.</title>
        <authorList>
            <consortium name="The Broad Institute Genomics Platform"/>
            <consortium name="The Broad Institute Genome Sequencing Center for Infectious Disease"/>
            <person name="Wu L."/>
            <person name="Ma J."/>
        </authorList>
    </citation>
    <scope>NUCLEOTIDE SEQUENCE [LARGE SCALE GENOMIC DNA]</scope>
    <source>
        <strain evidence="4">KCTC 52438</strain>
    </source>
</reference>
<feature type="transmembrane region" description="Helical" evidence="1">
    <location>
        <begin position="158"/>
        <end position="176"/>
    </location>
</feature>
<keyword evidence="4" id="KW-1185">Reference proteome</keyword>
<comment type="caution">
    <text evidence="3">The sequence shown here is derived from an EMBL/GenBank/DDBJ whole genome shotgun (WGS) entry which is preliminary data.</text>
</comment>
<feature type="transmembrane region" description="Helical" evidence="1">
    <location>
        <begin position="182"/>
        <end position="199"/>
    </location>
</feature>
<evidence type="ECO:0000313" key="3">
    <source>
        <dbReference type="EMBL" id="MFC3153188.1"/>
    </source>
</evidence>
<feature type="transmembrane region" description="Helical" evidence="1">
    <location>
        <begin position="251"/>
        <end position="270"/>
    </location>
</feature>
<organism evidence="3 4">
    <name type="scientific">Litoribrevibacter euphylliae</name>
    <dbReference type="NCBI Taxonomy" id="1834034"/>
    <lineage>
        <taxon>Bacteria</taxon>
        <taxon>Pseudomonadati</taxon>
        <taxon>Pseudomonadota</taxon>
        <taxon>Gammaproteobacteria</taxon>
        <taxon>Oceanospirillales</taxon>
        <taxon>Oceanospirillaceae</taxon>
        <taxon>Litoribrevibacter</taxon>
    </lineage>
</organism>
<evidence type="ECO:0000256" key="1">
    <source>
        <dbReference type="SAM" id="Phobius"/>
    </source>
</evidence>
<keyword evidence="1" id="KW-0812">Transmembrane</keyword>
<dbReference type="EMBL" id="JBHRSZ010000009">
    <property type="protein sequence ID" value="MFC3153188.1"/>
    <property type="molecule type" value="Genomic_DNA"/>
</dbReference>
<feature type="transmembrane region" description="Helical" evidence="1">
    <location>
        <begin position="319"/>
        <end position="338"/>
    </location>
</feature>
<feature type="transmembrane region" description="Helical" evidence="1">
    <location>
        <begin position="343"/>
        <end position="364"/>
    </location>
</feature>
<sequence length="380" mass="43103">MNHHIQERIDLWKRLSDQNLTEGELSELPNQISPWYVKTLMAFSGWLAALFLLGFIGVGFEFIIENSMISFFVGSGMIALAMVMLAHIEIERRTHRVSKHEFQEHLALAISLAGQCLVAFAIFDLFDNQFGWKMFAWIAFGGVQAFLAVIMPNYLHRLLSALAAVILWYLACVLRGAEVRGFEYLLVPAFLFIVCWLWMNEFKFTQHIRKVEPIAYGITLALVYIKGMLMFSQHRVVWYSRSSDVESIASLWAGELLTSFVLLYVVFKLVKSAGFDETSRQMIAAIVGCVLVAVVSLESYGFSLGVLILLVGFYCGNRLLMALGIVSLLFYISSYYYFLEVSLLYKSLSLFLIGCVLLAGRWFMHRAFSDIEPVQSGEGK</sequence>
<feature type="transmembrane region" description="Helical" evidence="1">
    <location>
        <begin position="106"/>
        <end position="126"/>
    </location>
</feature>
<feature type="transmembrane region" description="Helical" evidence="1">
    <location>
        <begin position="40"/>
        <end position="63"/>
    </location>
</feature>
<evidence type="ECO:0000313" key="4">
    <source>
        <dbReference type="Proteomes" id="UP001595476"/>
    </source>
</evidence>
<accession>A0ABV7HKQ1</accession>
<dbReference type="InterPro" id="IPR025513">
    <property type="entry name" value="DUF4401"/>
</dbReference>
<evidence type="ECO:0000259" key="2">
    <source>
        <dbReference type="Pfam" id="PF14351"/>
    </source>
</evidence>
<gene>
    <name evidence="3" type="ORF">ACFOEK_19270</name>
</gene>
<feature type="transmembrane region" description="Helical" evidence="1">
    <location>
        <begin position="211"/>
        <end position="231"/>
    </location>
</feature>
<dbReference type="RefSeq" id="WP_386723112.1">
    <property type="nucleotide sequence ID" value="NZ_JBHRSZ010000009.1"/>
</dbReference>
<feature type="transmembrane region" description="Helical" evidence="1">
    <location>
        <begin position="132"/>
        <end position="151"/>
    </location>
</feature>
<protein>
    <submittedName>
        <fullName evidence="3">DUF4401 domain-containing protein</fullName>
    </submittedName>
</protein>
<feature type="domain" description="DUF4401" evidence="2">
    <location>
        <begin position="34"/>
        <end position="366"/>
    </location>
</feature>
<dbReference type="Pfam" id="PF14351">
    <property type="entry name" value="DUF4401"/>
    <property type="match status" value="1"/>
</dbReference>
<name>A0ABV7HKQ1_9GAMM</name>
<keyword evidence="1" id="KW-0472">Membrane</keyword>